<dbReference type="GO" id="GO:0022857">
    <property type="term" value="F:transmembrane transporter activity"/>
    <property type="evidence" value="ECO:0007669"/>
    <property type="project" value="InterPro"/>
</dbReference>
<proteinExistence type="predicted"/>
<protein>
    <recommendedName>
        <fullName evidence="3">Major facilitator superfamily (MFS) profile domain-containing protein</fullName>
    </recommendedName>
</protein>
<dbReference type="PROSITE" id="PS50850">
    <property type="entry name" value="MFS"/>
    <property type="match status" value="1"/>
</dbReference>
<evidence type="ECO:0000256" key="2">
    <source>
        <dbReference type="SAM" id="Phobius"/>
    </source>
</evidence>
<evidence type="ECO:0000256" key="1">
    <source>
        <dbReference type="ARBA" id="ARBA00004141"/>
    </source>
</evidence>
<feature type="domain" description="Major facilitator superfamily (MFS) profile" evidence="3">
    <location>
        <begin position="1"/>
        <end position="83"/>
    </location>
</feature>
<evidence type="ECO:0000313" key="5">
    <source>
        <dbReference type="Proteomes" id="UP001153954"/>
    </source>
</evidence>
<dbReference type="InterPro" id="IPR036259">
    <property type="entry name" value="MFS_trans_sf"/>
</dbReference>
<name>A0AAU9TD37_EUPED</name>
<gene>
    <name evidence="4" type="ORF">EEDITHA_LOCUS616</name>
</gene>
<dbReference type="AlphaFoldDB" id="A0AAU9TD37"/>
<evidence type="ECO:0000259" key="3">
    <source>
        <dbReference type="PROSITE" id="PS50850"/>
    </source>
</evidence>
<dbReference type="SUPFAM" id="SSF103473">
    <property type="entry name" value="MFS general substrate transporter"/>
    <property type="match status" value="1"/>
</dbReference>
<evidence type="ECO:0000313" key="4">
    <source>
        <dbReference type="EMBL" id="CAH2084003.1"/>
    </source>
</evidence>
<keyword evidence="2" id="KW-1133">Transmembrane helix</keyword>
<reference evidence="4" key="1">
    <citation type="submission" date="2022-03" db="EMBL/GenBank/DDBJ databases">
        <authorList>
            <person name="Tunstrom K."/>
        </authorList>
    </citation>
    <scope>NUCLEOTIDE SEQUENCE</scope>
</reference>
<comment type="caution">
    <text evidence="4">The sequence shown here is derived from an EMBL/GenBank/DDBJ whole genome shotgun (WGS) entry which is preliminary data.</text>
</comment>
<dbReference type="InterPro" id="IPR020846">
    <property type="entry name" value="MFS_dom"/>
</dbReference>
<organism evidence="4 5">
    <name type="scientific">Euphydryas editha</name>
    <name type="common">Edith's checkerspot</name>
    <dbReference type="NCBI Taxonomy" id="104508"/>
    <lineage>
        <taxon>Eukaryota</taxon>
        <taxon>Metazoa</taxon>
        <taxon>Ecdysozoa</taxon>
        <taxon>Arthropoda</taxon>
        <taxon>Hexapoda</taxon>
        <taxon>Insecta</taxon>
        <taxon>Pterygota</taxon>
        <taxon>Neoptera</taxon>
        <taxon>Endopterygota</taxon>
        <taxon>Lepidoptera</taxon>
        <taxon>Glossata</taxon>
        <taxon>Ditrysia</taxon>
        <taxon>Papilionoidea</taxon>
        <taxon>Nymphalidae</taxon>
        <taxon>Nymphalinae</taxon>
        <taxon>Euphydryas</taxon>
    </lineage>
</organism>
<keyword evidence="5" id="KW-1185">Reference proteome</keyword>
<sequence length="83" mass="8600">MAVVLYRVHRFCSAIGSGGIISSGFTYAGELAARGARTALLAVLPAAMAAGVLLSAGLARAVLPPTGERALADHRDHFSAWHR</sequence>
<feature type="transmembrane region" description="Helical" evidence="2">
    <location>
        <begin position="39"/>
        <end position="59"/>
    </location>
</feature>
<dbReference type="EMBL" id="CAKOGL010000002">
    <property type="protein sequence ID" value="CAH2084003.1"/>
    <property type="molecule type" value="Genomic_DNA"/>
</dbReference>
<keyword evidence="2" id="KW-0812">Transmembrane</keyword>
<dbReference type="GO" id="GO:0016020">
    <property type="term" value="C:membrane"/>
    <property type="evidence" value="ECO:0007669"/>
    <property type="project" value="UniProtKB-SubCell"/>
</dbReference>
<comment type="subcellular location">
    <subcellularLocation>
        <location evidence="1">Membrane</location>
        <topology evidence="1">Multi-pass membrane protein</topology>
    </subcellularLocation>
</comment>
<dbReference type="Gene3D" id="1.20.1250.20">
    <property type="entry name" value="MFS general substrate transporter like domains"/>
    <property type="match status" value="1"/>
</dbReference>
<accession>A0AAU9TD37</accession>
<dbReference type="Proteomes" id="UP001153954">
    <property type="component" value="Unassembled WGS sequence"/>
</dbReference>
<keyword evidence="2" id="KW-0472">Membrane</keyword>